<reference evidence="1" key="2">
    <citation type="journal article" date="2022" name="New Phytol.">
        <title>Evolutionary transition to the ectomycorrhizal habit in the genomes of a hyperdiverse lineage of mushroom-forming fungi.</title>
        <authorList>
            <person name="Looney B."/>
            <person name="Miyauchi S."/>
            <person name="Morin E."/>
            <person name="Drula E."/>
            <person name="Courty P.E."/>
            <person name="Kohler A."/>
            <person name="Kuo A."/>
            <person name="LaButti K."/>
            <person name="Pangilinan J."/>
            <person name="Lipzen A."/>
            <person name="Riley R."/>
            <person name="Andreopoulos W."/>
            <person name="He G."/>
            <person name="Johnson J."/>
            <person name="Nolan M."/>
            <person name="Tritt A."/>
            <person name="Barry K.W."/>
            <person name="Grigoriev I.V."/>
            <person name="Nagy L.G."/>
            <person name="Hibbett D."/>
            <person name="Henrissat B."/>
            <person name="Matheny P.B."/>
            <person name="Labbe J."/>
            <person name="Martin F.M."/>
        </authorList>
    </citation>
    <scope>NUCLEOTIDE SEQUENCE</scope>
    <source>
        <strain evidence="1">FP105234-sp</strain>
    </source>
</reference>
<reference evidence="1" key="1">
    <citation type="submission" date="2021-02" db="EMBL/GenBank/DDBJ databases">
        <authorList>
            <consortium name="DOE Joint Genome Institute"/>
            <person name="Ahrendt S."/>
            <person name="Looney B.P."/>
            <person name="Miyauchi S."/>
            <person name="Morin E."/>
            <person name="Drula E."/>
            <person name="Courty P.E."/>
            <person name="Chicoki N."/>
            <person name="Fauchery L."/>
            <person name="Kohler A."/>
            <person name="Kuo A."/>
            <person name="Labutti K."/>
            <person name="Pangilinan J."/>
            <person name="Lipzen A."/>
            <person name="Riley R."/>
            <person name="Andreopoulos W."/>
            <person name="He G."/>
            <person name="Johnson J."/>
            <person name="Barry K.W."/>
            <person name="Grigoriev I.V."/>
            <person name="Nagy L."/>
            <person name="Hibbett D."/>
            <person name="Henrissat B."/>
            <person name="Matheny P.B."/>
            <person name="Labbe J."/>
            <person name="Martin F."/>
        </authorList>
    </citation>
    <scope>NUCLEOTIDE SEQUENCE</scope>
    <source>
        <strain evidence="1">FP105234-sp</strain>
    </source>
</reference>
<organism evidence="1 2">
    <name type="scientific">Auriscalpium vulgare</name>
    <dbReference type="NCBI Taxonomy" id="40419"/>
    <lineage>
        <taxon>Eukaryota</taxon>
        <taxon>Fungi</taxon>
        <taxon>Dikarya</taxon>
        <taxon>Basidiomycota</taxon>
        <taxon>Agaricomycotina</taxon>
        <taxon>Agaricomycetes</taxon>
        <taxon>Russulales</taxon>
        <taxon>Auriscalpiaceae</taxon>
        <taxon>Auriscalpium</taxon>
    </lineage>
</organism>
<protein>
    <submittedName>
        <fullName evidence="1">GWT1-domain-containing protein</fullName>
    </submittedName>
</protein>
<sequence length="523" mass="57106">MSSHDSYKASKEAFVSGMTGSSVLHINVVSSVALASIALHSCLRSRLPPTRTLQFPVEWLLLVAPLLLSMTLFANSPGLLVLVFLFPIALLLLFPARELGTPLPSNADISPRGSPVPSRRSTSEHIETPAVSSLPALSTYRAHMMLMTILAILAVDFPVFPRSLVKCETWGVSLMDIGVGSFVFSQGIVSAIPLLKDPLYLKSPLIPKITLTVRKCFPILLLGVVRVLLVKGTEYPEHVTEYGVHWNFFLTLAFVPVLQASLHPLMASMPISLIGVLLAVAQQLLLSNGLADYVLTAPRTSFISSNKEGIVSLPGYLAIHLLGLSTGTLILPPSPSFFRRRQQALSRRSAPSHPRTTHRENDKTATELFSYAFIWWVLLGACTLLGIGGEGVSRRLVNFPYIVWVAAYNSSFILGYLILDLFFFPSPLSKSVYSPTSKLKVHADLSHMVSQQQEPHSAPALLEAINRNGLAIFLLANVVTGFVNMSMSTMYASDVTAMSVLSLYAGAVCLLAWTVRGRRLWKL</sequence>
<comment type="caution">
    <text evidence="1">The sequence shown here is derived from an EMBL/GenBank/DDBJ whole genome shotgun (WGS) entry which is preliminary data.</text>
</comment>
<dbReference type="Proteomes" id="UP000814033">
    <property type="component" value="Unassembled WGS sequence"/>
</dbReference>
<proteinExistence type="predicted"/>
<evidence type="ECO:0000313" key="1">
    <source>
        <dbReference type="EMBL" id="KAI0044853.1"/>
    </source>
</evidence>
<evidence type="ECO:0000313" key="2">
    <source>
        <dbReference type="Proteomes" id="UP000814033"/>
    </source>
</evidence>
<accession>A0ACB8RL71</accession>
<keyword evidence="2" id="KW-1185">Reference proteome</keyword>
<name>A0ACB8RL71_9AGAM</name>
<gene>
    <name evidence="1" type="ORF">FA95DRAFT_1496394</name>
</gene>
<dbReference type="EMBL" id="MU275969">
    <property type="protein sequence ID" value="KAI0044853.1"/>
    <property type="molecule type" value="Genomic_DNA"/>
</dbReference>